<feature type="domain" description="DJ-1/PfpI" evidence="1">
    <location>
        <begin position="4"/>
        <end position="164"/>
    </location>
</feature>
<evidence type="ECO:0000259" key="1">
    <source>
        <dbReference type="Pfam" id="PF01965"/>
    </source>
</evidence>
<gene>
    <name evidence="3" type="ORF">CHU32_00030</name>
    <name evidence="2" type="ORF">CHU33_00030</name>
</gene>
<evidence type="ECO:0000313" key="2">
    <source>
        <dbReference type="EMBL" id="POP47582.1"/>
    </source>
</evidence>
<dbReference type="InterPro" id="IPR052158">
    <property type="entry name" value="INH-QAR"/>
</dbReference>
<dbReference type="CDD" id="cd03139">
    <property type="entry name" value="GATase1_PfpI_2"/>
    <property type="match status" value="1"/>
</dbReference>
<dbReference type="PANTHER" id="PTHR43130:SF15">
    <property type="entry name" value="THIJ_PFPI FAMILY PROTEIN (AFU_ORTHOLOGUE AFUA_5G14240)"/>
    <property type="match status" value="1"/>
</dbReference>
<comment type="caution">
    <text evidence="3">The sequence shown here is derived from an EMBL/GenBank/DDBJ whole genome shotgun (WGS) entry which is preliminary data.</text>
</comment>
<dbReference type="GO" id="GO:0016740">
    <property type="term" value="F:transferase activity"/>
    <property type="evidence" value="ECO:0007669"/>
    <property type="project" value="UniProtKB-KW"/>
</dbReference>
<dbReference type="Pfam" id="PF01965">
    <property type="entry name" value="DJ-1_PfpI"/>
    <property type="match status" value="1"/>
</dbReference>
<dbReference type="EMBL" id="PQGD01000001">
    <property type="protein sequence ID" value="POP50593.1"/>
    <property type="molecule type" value="Genomic_DNA"/>
</dbReference>
<dbReference type="InterPro" id="IPR029062">
    <property type="entry name" value="Class_I_gatase-like"/>
</dbReference>
<evidence type="ECO:0000313" key="5">
    <source>
        <dbReference type="Proteomes" id="UP000247005"/>
    </source>
</evidence>
<dbReference type="RefSeq" id="WP_103674055.1">
    <property type="nucleotide sequence ID" value="NZ_PQGD01000001.1"/>
</dbReference>
<dbReference type="SUPFAM" id="SSF52317">
    <property type="entry name" value="Class I glutamine amidotransferase-like"/>
    <property type="match status" value="1"/>
</dbReference>
<evidence type="ECO:0000313" key="3">
    <source>
        <dbReference type="EMBL" id="POP50593.1"/>
    </source>
</evidence>
<protein>
    <submittedName>
        <fullName evidence="3">Dimethyladenosine transferase</fullName>
    </submittedName>
</protein>
<reference evidence="4 5" key="1">
    <citation type="submission" date="2018-01" db="EMBL/GenBank/DDBJ databases">
        <title>Superficieibacter electus gen. nov., sp. nov., an extended-spectrum beta-lactamase possessing member of the Enterobacteriaceae family, isolated from intensive care unit surfaces.</title>
        <authorList>
            <person name="Potter R.F."/>
            <person name="D'Souza A.W."/>
        </authorList>
    </citation>
    <scope>NUCLEOTIDE SEQUENCE [LARGE SCALE GENOMIC DNA]</scope>
    <source>
        <strain evidence="3 5">BP-1</strain>
        <strain evidence="2 4">BP-2</strain>
    </source>
</reference>
<name>A0A2P5GVP3_9ENTR</name>
<dbReference type="Proteomes" id="UP000237073">
    <property type="component" value="Unassembled WGS sequence"/>
</dbReference>
<dbReference type="PANTHER" id="PTHR43130">
    <property type="entry name" value="ARAC-FAMILY TRANSCRIPTIONAL REGULATOR"/>
    <property type="match status" value="1"/>
</dbReference>
<evidence type="ECO:0000313" key="4">
    <source>
        <dbReference type="Proteomes" id="UP000237073"/>
    </source>
</evidence>
<dbReference type="Proteomes" id="UP000247005">
    <property type="component" value="Unassembled WGS sequence"/>
</dbReference>
<dbReference type="OrthoDB" id="9803764at2"/>
<sequence>MDLKTVAVILFDDFETLDAMGPVEVFGCLPGCQLRFLSRYGGEITSSQGVVVKTENAIGQPDAILIPGGQGTRALTQDADFLRWLSVFIETVPLCMTVCTGSALLAGTDLLNGHNATSNKRAFSWVTSLNHKVHWQPRARWVRDGKFYTSSGISAGIDMALQVVVDYHGREQAVDIAHRMEYVWNDAPGNDPFAVEW</sequence>
<dbReference type="Gene3D" id="3.40.50.880">
    <property type="match status" value="1"/>
</dbReference>
<keyword evidence="3" id="KW-0808">Transferase</keyword>
<organism evidence="3 5">
    <name type="scientific">Superficieibacter electus</name>
    <dbReference type="NCBI Taxonomy" id="2022662"/>
    <lineage>
        <taxon>Bacteria</taxon>
        <taxon>Pseudomonadati</taxon>
        <taxon>Pseudomonadota</taxon>
        <taxon>Gammaproteobacteria</taxon>
        <taxon>Enterobacterales</taxon>
        <taxon>Enterobacteriaceae</taxon>
        <taxon>Superficieibacter</taxon>
    </lineage>
</organism>
<dbReference type="AlphaFoldDB" id="A0A2P5GVP3"/>
<dbReference type="EMBL" id="PQGE01000001">
    <property type="protein sequence ID" value="POP47582.1"/>
    <property type="molecule type" value="Genomic_DNA"/>
</dbReference>
<accession>A0A2P5GVP3</accession>
<keyword evidence="4" id="KW-1185">Reference proteome</keyword>
<dbReference type="InterPro" id="IPR002818">
    <property type="entry name" value="DJ-1/PfpI"/>
</dbReference>
<proteinExistence type="predicted"/>